<dbReference type="PANTHER" id="PTHR33993:SF14">
    <property type="entry name" value="GB|AAF24581.1"/>
    <property type="match status" value="1"/>
</dbReference>
<sequence>MARTAYGPVMATHTERWPAGTPCWFEITVGDLARSQEFYAAVLGWEFEDSGPEYGHYVNALVGGRRVAGISPPIEGGEDWPKVWTTYLATDDLEATAEAAAAAGAQTVMEPMDVAAFGRIGLWVDSGGAAFGAWEARAHTGYDAHNEHGAVCWVDLVTSDLDAAKAFYATTFGLTYDDLSVAGIGYATFTPPGSEWPAGGMGDQQDGDVLGPRWCVTFEVDDVDSARQRVLEHGGSAPNPPWDFEFGRIATVHGPDGEEFSLMKPAPTDDFSGRD</sequence>
<comment type="caution">
    <text evidence="3">The sequence shown here is derived from an EMBL/GenBank/DDBJ whole genome shotgun (WGS) entry which is preliminary data.</text>
</comment>
<keyword evidence="4" id="KW-1185">Reference proteome</keyword>
<reference evidence="3 4" key="1">
    <citation type="submission" date="2019-07" db="EMBL/GenBank/DDBJ databases">
        <title>Whole genome shotgun sequence of Knoellia locipacati NBRC 109775.</title>
        <authorList>
            <person name="Hosoyama A."/>
            <person name="Uohara A."/>
            <person name="Ohji S."/>
            <person name="Ichikawa N."/>
        </authorList>
    </citation>
    <scope>NUCLEOTIDE SEQUENCE [LARGE SCALE GENOMIC DNA]</scope>
    <source>
        <strain evidence="3 4">NBRC 109775</strain>
    </source>
</reference>
<feature type="region of interest" description="Disordered" evidence="1">
    <location>
        <begin position="254"/>
        <end position="275"/>
    </location>
</feature>
<dbReference type="Gene3D" id="3.10.180.10">
    <property type="entry name" value="2,3-Dihydroxybiphenyl 1,2-Dioxygenase, domain 1"/>
    <property type="match status" value="2"/>
</dbReference>
<dbReference type="PANTHER" id="PTHR33993">
    <property type="entry name" value="GLYOXALASE-RELATED"/>
    <property type="match status" value="1"/>
</dbReference>
<feature type="domain" description="VOC" evidence="2">
    <location>
        <begin position="150"/>
        <end position="265"/>
    </location>
</feature>
<protein>
    <recommendedName>
        <fullName evidence="2">VOC domain-containing protein</fullName>
    </recommendedName>
</protein>
<evidence type="ECO:0000313" key="3">
    <source>
        <dbReference type="EMBL" id="GEQ13419.1"/>
    </source>
</evidence>
<dbReference type="Proteomes" id="UP000321793">
    <property type="component" value="Unassembled WGS sequence"/>
</dbReference>
<dbReference type="CDD" id="cd07247">
    <property type="entry name" value="SgaA_N_like"/>
    <property type="match status" value="2"/>
</dbReference>
<evidence type="ECO:0000256" key="1">
    <source>
        <dbReference type="SAM" id="MobiDB-lite"/>
    </source>
</evidence>
<dbReference type="InterPro" id="IPR037523">
    <property type="entry name" value="VOC_core"/>
</dbReference>
<evidence type="ECO:0000313" key="4">
    <source>
        <dbReference type="Proteomes" id="UP000321793"/>
    </source>
</evidence>
<dbReference type="Pfam" id="PF00903">
    <property type="entry name" value="Glyoxalase"/>
    <property type="match status" value="2"/>
</dbReference>
<dbReference type="InterPro" id="IPR052164">
    <property type="entry name" value="Anthracycline_SecMetBiosynth"/>
</dbReference>
<dbReference type="PROSITE" id="PS51819">
    <property type="entry name" value="VOC"/>
    <property type="match status" value="2"/>
</dbReference>
<feature type="domain" description="VOC" evidence="2">
    <location>
        <begin position="21"/>
        <end position="136"/>
    </location>
</feature>
<proteinExistence type="predicted"/>
<dbReference type="EMBL" id="BKBA01000004">
    <property type="protein sequence ID" value="GEQ13419.1"/>
    <property type="molecule type" value="Genomic_DNA"/>
</dbReference>
<organism evidence="3 4">
    <name type="scientific">Knoellia locipacati</name>
    <dbReference type="NCBI Taxonomy" id="882824"/>
    <lineage>
        <taxon>Bacteria</taxon>
        <taxon>Bacillati</taxon>
        <taxon>Actinomycetota</taxon>
        <taxon>Actinomycetes</taxon>
        <taxon>Micrococcales</taxon>
        <taxon>Intrasporangiaceae</taxon>
        <taxon>Knoellia</taxon>
    </lineage>
</organism>
<accession>A0A512SZR6</accession>
<dbReference type="InterPro" id="IPR004360">
    <property type="entry name" value="Glyas_Fos-R_dOase_dom"/>
</dbReference>
<gene>
    <name evidence="3" type="ORF">KLO01_14660</name>
</gene>
<dbReference type="SUPFAM" id="SSF54593">
    <property type="entry name" value="Glyoxalase/Bleomycin resistance protein/Dihydroxybiphenyl dioxygenase"/>
    <property type="match status" value="2"/>
</dbReference>
<evidence type="ECO:0000259" key="2">
    <source>
        <dbReference type="PROSITE" id="PS51819"/>
    </source>
</evidence>
<name>A0A512SZR6_9MICO</name>
<dbReference type="AlphaFoldDB" id="A0A512SZR6"/>
<dbReference type="InterPro" id="IPR029068">
    <property type="entry name" value="Glyas_Bleomycin-R_OHBP_Dase"/>
</dbReference>